<dbReference type="PROSITE" id="PS50878">
    <property type="entry name" value="RT_POL"/>
    <property type="match status" value="1"/>
</dbReference>
<comment type="caution">
    <text evidence="2">The sequence shown here is derived from an EMBL/GenBank/DDBJ whole genome shotgun (WGS) entry which is preliminary data.</text>
</comment>
<feature type="domain" description="Reverse transcriptase" evidence="1">
    <location>
        <begin position="171"/>
        <end position="413"/>
    </location>
</feature>
<proteinExistence type="predicted"/>
<evidence type="ECO:0000313" key="2">
    <source>
        <dbReference type="EMBL" id="CAH2097401.1"/>
    </source>
</evidence>
<name>A0AAU9UHP1_EUPED</name>
<dbReference type="PANTHER" id="PTHR21301">
    <property type="entry name" value="REVERSE TRANSCRIPTASE"/>
    <property type="match status" value="1"/>
</dbReference>
<dbReference type="EMBL" id="CAKOGL010000018">
    <property type="protein sequence ID" value="CAH2097401.1"/>
    <property type="molecule type" value="Genomic_DNA"/>
</dbReference>
<evidence type="ECO:0000259" key="1">
    <source>
        <dbReference type="PROSITE" id="PS50878"/>
    </source>
</evidence>
<dbReference type="Proteomes" id="UP001153954">
    <property type="component" value="Unassembled WGS sequence"/>
</dbReference>
<evidence type="ECO:0000313" key="3">
    <source>
        <dbReference type="Proteomes" id="UP001153954"/>
    </source>
</evidence>
<reference evidence="2" key="1">
    <citation type="submission" date="2022-03" db="EMBL/GenBank/DDBJ databases">
        <authorList>
            <person name="Tunstrom K."/>
        </authorList>
    </citation>
    <scope>NUCLEOTIDE SEQUENCE</scope>
</reference>
<dbReference type="InterPro" id="IPR000477">
    <property type="entry name" value="RT_dom"/>
</dbReference>
<keyword evidence="3" id="KW-1185">Reference proteome</keyword>
<accession>A0AAU9UHP1</accession>
<sequence>MFFDPFSYRPLSLAYVGTVINLSNASLDDTAINILAKGINFALTPKRIPYENVISSVEETIVRNKIPVSDADTLRQDIAVILRKSKLPATNITTEERQALKNIRNNQDILVLKADKGNATVVMNTTDYQQKIRELLCDEKVYKPISYNPTARVTRKIRTLIQENQDLFTEDEYERLYRPKAHQPPRLYGLPKIHKSGVPLRPIVSQIASPTYDLAKHVASVLQPLVGKSPSFVKDSRHFVQIIKEITLEPNDIMVSFDVESLFTNVPIDECLDVVRDKLRDSEMPLNYIDLLQHCLQGNYFLFQGQYYLQIDGVAMGSYASNVAPVLANLWMEHFEEKALSLGPKTIRLWKRYVDDIFSIVKGSRIEVDQYIQHLNSIHPKMKFTYEMEADRSLPFLDVRVTVKPNGFLSHCVYRKPTHTDRYCL</sequence>
<dbReference type="AlphaFoldDB" id="A0AAU9UHP1"/>
<dbReference type="CDD" id="cd00304">
    <property type="entry name" value="RT_like"/>
    <property type="match status" value="1"/>
</dbReference>
<dbReference type="PANTHER" id="PTHR21301:SF10">
    <property type="entry name" value="REVERSE TRANSCRIPTASE DOMAIN-CONTAINING PROTEIN"/>
    <property type="match status" value="1"/>
</dbReference>
<organism evidence="2 3">
    <name type="scientific">Euphydryas editha</name>
    <name type="common">Edith's checkerspot</name>
    <dbReference type="NCBI Taxonomy" id="104508"/>
    <lineage>
        <taxon>Eukaryota</taxon>
        <taxon>Metazoa</taxon>
        <taxon>Ecdysozoa</taxon>
        <taxon>Arthropoda</taxon>
        <taxon>Hexapoda</taxon>
        <taxon>Insecta</taxon>
        <taxon>Pterygota</taxon>
        <taxon>Neoptera</taxon>
        <taxon>Endopterygota</taxon>
        <taxon>Lepidoptera</taxon>
        <taxon>Glossata</taxon>
        <taxon>Ditrysia</taxon>
        <taxon>Papilionoidea</taxon>
        <taxon>Nymphalidae</taxon>
        <taxon>Nymphalinae</taxon>
        <taxon>Euphydryas</taxon>
    </lineage>
</organism>
<gene>
    <name evidence="2" type="ORF">EEDITHA_LOCUS12630</name>
</gene>
<protein>
    <recommendedName>
        <fullName evidence="1">Reverse transcriptase domain-containing protein</fullName>
    </recommendedName>
</protein>